<evidence type="ECO:0000256" key="5">
    <source>
        <dbReference type="ARBA" id="ARBA00022679"/>
    </source>
</evidence>
<keyword evidence="4" id="KW-0285">Flavoprotein</keyword>
<name>A0A6L7F3L1_9ACTN</name>
<keyword evidence="7" id="KW-0274">FAD</keyword>
<dbReference type="Pfam" id="PF02424">
    <property type="entry name" value="ApbE"/>
    <property type="match status" value="1"/>
</dbReference>
<dbReference type="GO" id="GO:0016740">
    <property type="term" value="F:transferase activity"/>
    <property type="evidence" value="ECO:0007669"/>
    <property type="project" value="UniProtKB-KW"/>
</dbReference>
<dbReference type="PANTHER" id="PTHR30040">
    <property type="entry name" value="THIAMINE BIOSYNTHESIS LIPOPROTEIN APBE"/>
    <property type="match status" value="1"/>
</dbReference>
<evidence type="ECO:0000256" key="4">
    <source>
        <dbReference type="ARBA" id="ARBA00022630"/>
    </source>
</evidence>
<dbReference type="EMBL" id="WUEK01000015">
    <property type="protein sequence ID" value="MXG91817.1"/>
    <property type="molecule type" value="Genomic_DNA"/>
</dbReference>
<evidence type="ECO:0000256" key="6">
    <source>
        <dbReference type="ARBA" id="ARBA00022723"/>
    </source>
</evidence>
<keyword evidence="13" id="KW-1185">Reference proteome</keyword>
<evidence type="ECO:0000313" key="13">
    <source>
        <dbReference type="Proteomes" id="UP000473325"/>
    </source>
</evidence>
<dbReference type="InterPro" id="IPR003374">
    <property type="entry name" value="ApbE-like_sf"/>
</dbReference>
<dbReference type="PANTHER" id="PTHR30040:SF2">
    <property type="entry name" value="FAD:PROTEIN FMN TRANSFERASE"/>
    <property type="match status" value="1"/>
</dbReference>
<dbReference type="SUPFAM" id="SSF143631">
    <property type="entry name" value="ApbE-like"/>
    <property type="match status" value="1"/>
</dbReference>
<feature type="region of interest" description="Disordered" evidence="11">
    <location>
        <begin position="214"/>
        <end position="239"/>
    </location>
</feature>
<keyword evidence="5 12" id="KW-0808">Transferase</keyword>
<evidence type="ECO:0000256" key="8">
    <source>
        <dbReference type="ARBA" id="ARBA00022842"/>
    </source>
</evidence>
<protein>
    <recommendedName>
        <fullName evidence="3">FAD:protein FMN transferase</fullName>
        <ecNumber evidence="2">2.7.1.180</ecNumber>
    </recommendedName>
    <alternativeName>
        <fullName evidence="9">Flavin transferase</fullName>
    </alternativeName>
</protein>
<evidence type="ECO:0000313" key="12">
    <source>
        <dbReference type="EMBL" id="MXG91817.1"/>
    </source>
</evidence>
<comment type="caution">
    <text evidence="12">The sequence shown here is derived from an EMBL/GenBank/DDBJ whole genome shotgun (WGS) entry which is preliminary data.</text>
</comment>
<dbReference type="EC" id="2.7.1.180" evidence="2"/>
<evidence type="ECO:0000256" key="11">
    <source>
        <dbReference type="SAM" id="MobiDB-lite"/>
    </source>
</evidence>
<organism evidence="12 13">
    <name type="scientific">Nocardioides flavescens</name>
    <dbReference type="NCBI Taxonomy" id="2691959"/>
    <lineage>
        <taxon>Bacteria</taxon>
        <taxon>Bacillati</taxon>
        <taxon>Actinomycetota</taxon>
        <taxon>Actinomycetes</taxon>
        <taxon>Propionibacteriales</taxon>
        <taxon>Nocardioidaceae</taxon>
        <taxon>Nocardioides</taxon>
    </lineage>
</organism>
<dbReference type="GO" id="GO:0046872">
    <property type="term" value="F:metal ion binding"/>
    <property type="evidence" value="ECO:0007669"/>
    <property type="project" value="UniProtKB-KW"/>
</dbReference>
<evidence type="ECO:0000256" key="10">
    <source>
        <dbReference type="ARBA" id="ARBA00048540"/>
    </source>
</evidence>
<gene>
    <name evidence="12" type="ORF">GRQ65_19930</name>
</gene>
<accession>A0A6L7F3L1</accession>
<evidence type="ECO:0000256" key="1">
    <source>
        <dbReference type="ARBA" id="ARBA00001946"/>
    </source>
</evidence>
<dbReference type="AlphaFoldDB" id="A0A6L7F3L1"/>
<evidence type="ECO:0000256" key="3">
    <source>
        <dbReference type="ARBA" id="ARBA00016337"/>
    </source>
</evidence>
<proteinExistence type="predicted"/>
<comment type="catalytic activity">
    <reaction evidence="10">
        <text>L-threonyl-[protein] + FAD = FMN-L-threonyl-[protein] + AMP + H(+)</text>
        <dbReference type="Rhea" id="RHEA:36847"/>
        <dbReference type="Rhea" id="RHEA-COMP:11060"/>
        <dbReference type="Rhea" id="RHEA-COMP:11061"/>
        <dbReference type="ChEBI" id="CHEBI:15378"/>
        <dbReference type="ChEBI" id="CHEBI:30013"/>
        <dbReference type="ChEBI" id="CHEBI:57692"/>
        <dbReference type="ChEBI" id="CHEBI:74257"/>
        <dbReference type="ChEBI" id="CHEBI:456215"/>
        <dbReference type="EC" id="2.7.1.180"/>
    </reaction>
</comment>
<evidence type="ECO:0000256" key="9">
    <source>
        <dbReference type="ARBA" id="ARBA00031306"/>
    </source>
</evidence>
<evidence type="ECO:0000256" key="7">
    <source>
        <dbReference type="ARBA" id="ARBA00022827"/>
    </source>
</evidence>
<keyword evidence="8" id="KW-0460">Magnesium</keyword>
<keyword evidence="6" id="KW-0479">Metal-binding</keyword>
<comment type="cofactor">
    <cofactor evidence="1">
        <name>Mg(2+)</name>
        <dbReference type="ChEBI" id="CHEBI:18420"/>
    </cofactor>
</comment>
<evidence type="ECO:0000256" key="2">
    <source>
        <dbReference type="ARBA" id="ARBA00011955"/>
    </source>
</evidence>
<sequence length="290" mass="30470">MNARQWHDWSCTVRLVVDGEPAELDRAESAVRALMGDVERAVSRFRDDSELSRANAAAGRWTPVGSLTLHLVDVALDAARLTDGACDPTVGRHLAAAGYDDDLEVVRRRTAAPLAAAPAVLPDWRLVEVDHAGGRLRVPEGLALDLGATAKAWTADEAAARVHDLLGRPALVAVGGDLAVAGEHPWPVSVSEHEGGPGPILTLHHGGLATSSTAGRRWTTADGPRHHLLDPRTGRPAEGRCRTVSVRGASCVEANALSTAALVTGRVPEGTAARYVTTDGHVEVTVGWVA</sequence>
<dbReference type="InterPro" id="IPR024932">
    <property type="entry name" value="ApbE"/>
</dbReference>
<dbReference type="Gene3D" id="3.10.520.10">
    <property type="entry name" value="ApbE-like domains"/>
    <property type="match status" value="1"/>
</dbReference>
<dbReference type="RefSeq" id="WP_160879750.1">
    <property type="nucleotide sequence ID" value="NZ_WUEK01000015.1"/>
</dbReference>
<reference evidence="12 13" key="1">
    <citation type="submission" date="2019-12" db="EMBL/GenBank/DDBJ databases">
        <authorList>
            <person name="Kun Z."/>
        </authorList>
    </citation>
    <scope>NUCLEOTIDE SEQUENCE [LARGE SCALE GENOMIC DNA]</scope>
    <source>
        <strain evidence="12 13">YIM 123512</strain>
    </source>
</reference>
<dbReference type="Proteomes" id="UP000473325">
    <property type="component" value="Unassembled WGS sequence"/>
</dbReference>
<feature type="compositionally biased region" description="Basic and acidic residues" evidence="11">
    <location>
        <begin position="223"/>
        <end position="239"/>
    </location>
</feature>